<dbReference type="PIRSF" id="PIRSF000097">
    <property type="entry name" value="AKR"/>
    <property type="match status" value="1"/>
</dbReference>
<evidence type="ECO:0000313" key="9">
    <source>
        <dbReference type="Proteomes" id="UP001152320"/>
    </source>
</evidence>
<feature type="binding site" evidence="5">
    <location>
        <position position="119"/>
    </location>
    <ligand>
        <name>substrate</name>
    </ligand>
</feature>
<dbReference type="PANTHER" id="PTHR11732">
    <property type="entry name" value="ALDO/KETO REDUCTASE"/>
    <property type="match status" value="1"/>
</dbReference>
<dbReference type="OrthoDB" id="416253at2759"/>
<dbReference type="InterPro" id="IPR023210">
    <property type="entry name" value="NADP_OxRdtase_dom"/>
</dbReference>
<keyword evidence="9" id="KW-1185">Reference proteome</keyword>
<evidence type="ECO:0000256" key="5">
    <source>
        <dbReference type="PIRSR" id="PIRSR000097-2"/>
    </source>
</evidence>
<sequence>MENILTEDGKNIKLANGALMPAVGLGTFPGDHPEKTYEACVTAFKYGYRLLDCAFLYQNEAEVGRAVADSIKDGLINREDIFVTNKLWCTMHNPEDVQPACERSLKTMGLKYFDLYLIHWPFGAAKPDDPKEFFKVDAGGKKVYDPVPITDTWKALESLVDLGLCKAIGVSNFNINQMERILAIAKHPLANSQVESHLYLTQNDLVKFCSKHNISVTAYSPLFNPSRSWKKEGDPALLVHNKTLVGIGKKYGKSAAQVLLRFQVQRGVAVVPKSFTPLRMASNIDIFDFKLSDEDMKILHGFNINYRVISGSSIVEGMENHPEFPW</sequence>
<protein>
    <submittedName>
        <fullName evidence="8">Alcohol dehydrogenase [NADP(+)] A</fullName>
    </submittedName>
</protein>
<dbReference type="InterPro" id="IPR036812">
    <property type="entry name" value="NAD(P)_OxRdtase_dom_sf"/>
</dbReference>
<evidence type="ECO:0000256" key="6">
    <source>
        <dbReference type="PIRSR" id="PIRSR000097-3"/>
    </source>
</evidence>
<evidence type="ECO:0000256" key="4">
    <source>
        <dbReference type="PIRSR" id="PIRSR000097-1"/>
    </source>
</evidence>
<dbReference type="InterPro" id="IPR018170">
    <property type="entry name" value="Aldo/ket_reductase_CS"/>
</dbReference>
<dbReference type="EMBL" id="JAIZAY010000004">
    <property type="protein sequence ID" value="KAJ8043615.1"/>
    <property type="molecule type" value="Genomic_DNA"/>
</dbReference>
<dbReference type="InterPro" id="IPR020471">
    <property type="entry name" value="AKR"/>
</dbReference>
<dbReference type="Gene3D" id="3.20.20.100">
    <property type="entry name" value="NADP-dependent oxidoreductase domain"/>
    <property type="match status" value="1"/>
</dbReference>
<dbReference type="Pfam" id="PF00248">
    <property type="entry name" value="Aldo_ket_red"/>
    <property type="match status" value="1"/>
</dbReference>
<evidence type="ECO:0000256" key="3">
    <source>
        <dbReference type="ARBA" id="ARBA00023002"/>
    </source>
</evidence>
<evidence type="ECO:0000256" key="2">
    <source>
        <dbReference type="ARBA" id="ARBA00022857"/>
    </source>
</evidence>
<accession>A0A9Q1CES4</accession>
<dbReference type="PROSITE" id="PS00062">
    <property type="entry name" value="ALDOKETO_REDUCTASE_2"/>
    <property type="match status" value="1"/>
</dbReference>
<evidence type="ECO:0000259" key="7">
    <source>
        <dbReference type="Pfam" id="PF00248"/>
    </source>
</evidence>
<keyword evidence="3" id="KW-0560">Oxidoreductase</keyword>
<feature type="site" description="Lowers pKa of active site Tyr" evidence="6">
    <location>
        <position position="86"/>
    </location>
</feature>
<proteinExistence type="inferred from homology"/>
<gene>
    <name evidence="8" type="ORF">HOLleu_10793</name>
</gene>
<comment type="similarity">
    <text evidence="1">Belongs to the aldo/keto reductase family.</text>
</comment>
<name>A0A9Q1CES4_HOLLE</name>
<keyword evidence="2" id="KW-0521">NADP</keyword>
<evidence type="ECO:0000313" key="8">
    <source>
        <dbReference type="EMBL" id="KAJ8043615.1"/>
    </source>
</evidence>
<dbReference type="AlphaFoldDB" id="A0A9Q1CES4"/>
<dbReference type="PRINTS" id="PR00069">
    <property type="entry name" value="ALDKETRDTASE"/>
</dbReference>
<comment type="caution">
    <text evidence="8">The sequence shown here is derived from an EMBL/GenBank/DDBJ whole genome shotgun (WGS) entry which is preliminary data.</text>
</comment>
<feature type="domain" description="NADP-dependent oxidoreductase" evidence="7">
    <location>
        <begin position="28"/>
        <end position="301"/>
    </location>
</feature>
<dbReference type="SUPFAM" id="SSF51430">
    <property type="entry name" value="NAD(P)-linked oxidoreductase"/>
    <property type="match status" value="1"/>
</dbReference>
<evidence type="ECO:0000256" key="1">
    <source>
        <dbReference type="ARBA" id="ARBA00007905"/>
    </source>
</evidence>
<reference evidence="8" key="1">
    <citation type="submission" date="2021-10" db="EMBL/GenBank/DDBJ databases">
        <title>Tropical sea cucumber genome reveals ecological adaptation and Cuvierian tubules defense mechanism.</title>
        <authorList>
            <person name="Chen T."/>
        </authorList>
    </citation>
    <scope>NUCLEOTIDE SEQUENCE</scope>
    <source>
        <strain evidence="8">Nanhai2018</strain>
        <tissue evidence="8">Muscle</tissue>
    </source>
</reference>
<dbReference type="FunFam" id="3.20.20.100:FF:000006">
    <property type="entry name" value="Aldo-keto reductase family 1 member A1"/>
    <property type="match status" value="1"/>
</dbReference>
<dbReference type="PROSITE" id="PS00063">
    <property type="entry name" value="ALDOKETO_REDUCTASE_3"/>
    <property type="match status" value="1"/>
</dbReference>
<dbReference type="Proteomes" id="UP001152320">
    <property type="component" value="Chromosome 4"/>
</dbReference>
<dbReference type="GO" id="GO:0016491">
    <property type="term" value="F:oxidoreductase activity"/>
    <property type="evidence" value="ECO:0007669"/>
    <property type="project" value="UniProtKB-KW"/>
</dbReference>
<dbReference type="PROSITE" id="PS00798">
    <property type="entry name" value="ALDOKETO_REDUCTASE_1"/>
    <property type="match status" value="1"/>
</dbReference>
<organism evidence="8 9">
    <name type="scientific">Holothuria leucospilota</name>
    <name type="common">Black long sea cucumber</name>
    <name type="synonym">Mertensiothuria leucospilota</name>
    <dbReference type="NCBI Taxonomy" id="206669"/>
    <lineage>
        <taxon>Eukaryota</taxon>
        <taxon>Metazoa</taxon>
        <taxon>Echinodermata</taxon>
        <taxon>Eleutherozoa</taxon>
        <taxon>Echinozoa</taxon>
        <taxon>Holothuroidea</taxon>
        <taxon>Aspidochirotacea</taxon>
        <taxon>Aspidochirotida</taxon>
        <taxon>Holothuriidae</taxon>
        <taxon>Holothuria</taxon>
    </lineage>
</organism>
<feature type="active site" description="Proton donor" evidence="4">
    <location>
        <position position="57"/>
    </location>
</feature>